<protein>
    <submittedName>
        <fullName evidence="2">Uncharacterized protein</fullName>
    </submittedName>
</protein>
<name>A0AAX6H7Y2_IRIPA</name>
<feature type="compositionally biased region" description="Basic and acidic residues" evidence="1">
    <location>
        <begin position="42"/>
        <end position="59"/>
    </location>
</feature>
<dbReference type="EMBL" id="JANAVB010011799">
    <property type="protein sequence ID" value="KAJ6836822.1"/>
    <property type="molecule type" value="Genomic_DNA"/>
</dbReference>
<proteinExistence type="predicted"/>
<reference evidence="2" key="2">
    <citation type="submission" date="2023-04" db="EMBL/GenBank/DDBJ databases">
        <authorList>
            <person name="Bruccoleri R.E."/>
            <person name="Oakeley E.J."/>
            <person name="Faust A.-M."/>
            <person name="Dessus-Babus S."/>
            <person name="Altorfer M."/>
            <person name="Burckhardt D."/>
            <person name="Oertli M."/>
            <person name="Naumann U."/>
            <person name="Petersen F."/>
            <person name="Wong J."/>
        </authorList>
    </citation>
    <scope>NUCLEOTIDE SEQUENCE</scope>
    <source>
        <strain evidence="2">GSM-AAB239-AS_SAM_17_03QT</strain>
        <tissue evidence="2">Leaf</tissue>
    </source>
</reference>
<accession>A0AAX6H7Y2</accession>
<sequence>MKDDRVDQVGDSPWARICALKRRRSSAQADLNSGGDFSSLRRGRDFDGNSGEAARRGVDEFWEDSGGSGRLGRAAASLHGGGNVRSSRQEVAEAGSD</sequence>
<keyword evidence="3" id="KW-1185">Reference proteome</keyword>
<reference evidence="2" key="1">
    <citation type="journal article" date="2023" name="GigaByte">
        <title>Genome assembly of the bearded iris, Iris pallida Lam.</title>
        <authorList>
            <person name="Bruccoleri R.E."/>
            <person name="Oakeley E.J."/>
            <person name="Faust A.M.E."/>
            <person name="Altorfer M."/>
            <person name="Dessus-Babus S."/>
            <person name="Burckhardt D."/>
            <person name="Oertli M."/>
            <person name="Naumann U."/>
            <person name="Petersen F."/>
            <person name="Wong J."/>
        </authorList>
    </citation>
    <scope>NUCLEOTIDE SEQUENCE</scope>
    <source>
        <strain evidence="2">GSM-AAB239-AS_SAM_17_03QT</strain>
    </source>
</reference>
<comment type="caution">
    <text evidence="2">The sequence shown here is derived from an EMBL/GenBank/DDBJ whole genome shotgun (WGS) entry which is preliminary data.</text>
</comment>
<feature type="region of interest" description="Disordered" evidence="1">
    <location>
        <begin position="28"/>
        <end position="97"/>
    </location>
</feature>
<evidence type="ECO:0000313" key="3">
    <source>
        <dbReference type="Proteomes" id="UP001140949"/>
    </source>
</evidence>
<organism evidence="2 3">
    <name type="scientific">Iris pallida</name>
    <name type="common">Sweet iris</name>
    <dbReference type="NCBI Taxonomy" id="29817"/>
    <lineage>
        <taxon>Eukaryota</taxon>
        <taxon>Viridiplantae</taxon>
        <taxon>Streptophyta</taxon>
        <taxon>Embryophyta</taxon>
        <taxon>Tracheophyta</taxon>
        <taxon>Spermatophyta</taxon>
        <taxon>Magnoliopsida</taxon>
        <taxon>Liliopsida</taxon>
        <taxon>Asparagales</taxon>
        <taxon>Iridaceae</taxon>
        <taxon>Iridoideae</taxon>
        <taxon>Irideae</taxon>
        <taxon>Iris</taxon>
    </lineage>
</organism>
<evidence type="ECO:0000313" key="2">
    <source>
        <dbReference type="EMBL" id="KAJ6836822.1"/>
    </source>
</evidence>
<dbReference type="AlphaFoldDB" id="A0AAX6H7Y2"/>
<dbReference type="Proteomes" id="UP001140949">
    <property type="component" value="Unassembled WGS sequence"/>
</dbReference>
<evidence type="ECO:0000256" key="1">
    <source>
        <dbReference type="SAM" id="MobiDB-lite"/>
    </source>
</evidence>
<gene>
    <name evidence="2" type="ORF">M6B38_324405</name>
</gene>